<accession>A0A4Q7XXH2</accession>
<reference evidence="2 3" key="1">
    <citation type="submission" date="2019-02" db="EMBL/GenBank/DDBJ databases">
        <title>Genomic Encyclopedia of Archaeal and Bacterial Type Strains, Phase II (KMG-II): from individual species to whole genera.</title>
        <authorList>
            <person name="Goeker M."/>
        </authorList>
    </citation>
    <scope>NUCLEOTIDE SEQUENCE [LARGE SCALE GENOMIC DNA]</scope>
    <source>
        <strain evidence="2 3">DSM 18101</strain>
    </source>
</reference>
<sequence>MLDDLAVTGRLQDVALFTVEGRSDRIRKIRQVLSTLDTGVYLLGAGPYSQAIVPLRSDEIIIGRLATPLEPILDKPVDVFVNDAVGLLPREVSRVHCAVYRREGIERHDYWLIDRGSTCGTYLNGERLDQPSSDSEQELIRASRPLAHSDVISLGPAKINTFLFADLRG</sequence>
<dbReference type="PROSITE" id="PS50006">
    <property type="entry name" value="FHA_DOMAIN"/>
    <property type="match status" value="1"/>
</dbReference>
<dbReference type="Proteomes" id="UP000292958">
    <property type="component" value="Unassembled WGS sequence"/>
</dbReference>
<feature type="domain" description="FHA" evidence="1">
    <location>
        <begin position="60"/>
        <end position="128"/>
    </location>
</feature>
<evidence type="ECO:0000313" key="2">
    <source>
        <dbReference type="EMBL" id="RZU29072.1"/>
    </source>
</evidence>
<dbReference type="EMBL" id="SHKW01000008">
    <property type="protein sequence ID" value="RZU29072.1"/>
    <property type="molecule type" value="Genomic_DNA"/>
</dbReference>
<dbReference type="SMART" id="SM00240">
    <property type="entry name" value="FHA"/>
    <property type="match status" value="1"/>
</dbReference>
<dbReference type="CDD" id="cd00060">
    <property type="entry name" value="FHA"/>
    <property type="match status" value="1"/>
</dbReference>
<comment type="caution">
    <text evidence="2">The sequence shown here is derived from an EMBL/GenBank/DDBJ whole genome shotgun (WGS) entry which is preliminary data.</text>
</comment>
<dbReference type="AlphaFoldDB" id="A0A4Q7XXH2"/>
<dbReference type="Gene3D" id="2.60.200.20">
    <property type="match status" value="1"/>
</dbReference>
<dbReference type="InterPro" id="IPR000253">
    <property type="entry name" value="FHA_dom"/>
</dbReference>
<organism evidence="2 3">
    <name type="scientific">Edaphobacter modestus</name>
    <dbReference type="NCBI Taxonomy" id="388466"/>
    <lineage>
        <taxon>Bacteria</taxon>
        <taxon>Pseudomonadati</taxon>
        <taxon>Acidobacteriota</taxon>
        <taxon>Terriglobia</taxon>
        <taxon>Terriglobales</taxon>
        <taxon>Acidobacteriaceae</taxon>
        <taxon>Edaphobacter</taxon>
    </lineage>
</organism>
<proteinExistence type="predicted"/>
<dbReference type="InterPro" id="IPR008984">
    <property type="entry name" value="SMAD_FHA_dom_sf"/>
</dbReference>
<name>A0A4Q7XXH2_9BACT</name>
<evidence type="ECO:0000313" key="3">
    <source>
        <dbReference type="Proteomes" id="UP000292958"/>
    </source>
</evidence>
<protein>
    <submittedName>
        <fullName evidence="2">FHA domain-containing protein</fullName>
    </submittedName>
</protein>
<keyword evidence="3" id="KW-1185">Reference proteome</keyword>
<evidence type="ECO:0000259" key="1">
    <source>
        <dbReference type="PROSITE" id="PS50006"/>
    </source>
</evidence>
<gene>
    <name evidence="2" type="ORF">BDD14_6667</name>
</gene>
<dbReference type="SUPFAM" id="SSF49879">
    <property type="entry name" value="SMAD/FHA domain"/>
    <property type="match status" value="1"/>
</dbReference>
<dbReference type="Pfam" id="PF00498">
    <property type="entry name" value="FHA"/>
    <property type="match status" value="1"/>
</dbReference>